<reference evidence="1" key="1">
    <citation type="journal article" date="2019" name="Sci. Rep.">
        <title>Draft genome of Tanacetum cinerariifolium, the natural source of mosquito coil.</title>
        <authorList>
            <person name="Yamashiro T."/>
            <person name="Shiraishi A."/>
            <person name="Satake H."/>
            <person name="Nakayama K."/>
        </authorList>
    </citation>
    <scope>NUCLEOTIDE SEQUENCE</scope>
</reference>
<dbReference type="PANTHER" id="PTHR11439:SF489">
    <property type="entry name" value="RNA-DIRECTED DNA POLYMERASE"/>
    <property type="match status" value="1"/>
</dbReference>
<feature type="non-terminal residue" evidence="1">
    <location>
        <position position="1"/>
    </location>
</feature>
<sequence>ASFYRSPFFLVYGREPNLSHLRSFRCLCYAVVVKGSDKFSSNDVVIYQLGHGETQTATPIDEINQSKGYVGSSNEELVELLFGRKAIGRKWVYRIKYMSSGEIERHVVTPLPENIVISHKETANDKFLQNVTAYQKLIGKLIYMCMTRPDISYIVNCLSQHMHSPLQSHFDLGLRLLRYLKLAPGSGINFAKSHSKFSVIAYSDSDWAKCLVTRRPILGYCVFVNGSLVSWKSKRHATLSKSLVEAEYKAMVFVTCEIMWVLKVLKDFGQCDLTLVDLFCDNKSAIQIAANPVMYEKTKHVDIDVHLVREKV</sequence>
<dbReference type="SUPFAM" id="SSF56672">
    <property type="entry name" value="DNA/RNA polymerases"/>
    <property type="match status" value="1"/>
</dbReference>
<gene>
    <name evidence="1" type="ORF">Tci_561843</name>
</gene>
<comment type="caution">
    <text evidence="1">The sequence shown here is derived from an EMBL/GenBank/DDBJ whole genome shotgun (WGS) entry which is preliminary data.</text>
</comment>
<dbReference type="InterPro" id="IPR043502">
    <property type="entry name" value="DNA/RNA_pol_sf"/>
</dbReference>
<dbReference type="PANTHER" id="PTHR11439">
    <property type="entry name" value="GAG-POL-RELATED RETROTRANSPOSON"/>
    <property type="match status" value="1"/>
</dbReference>
<protein>
    <submittedName>
        <fullName evidence="1">Ribonuclease H-like domain-containing protein</fullName>
    </submittedName>
</protein>
<evidence type="ECO:0000313" key="1">
    <source>
        <dbReference type="EMBL" id="GEZ89870.1"/>
    </source>
</evidence>
<dbReference type="EMBL" id="BKCJ010339098">
    <property type="protein sequence ID" value="GEZ89870.1"/>
    <property type="molecule type" value="Genomic_DNA"/>
</dbReference>
<dbReference type="AlphaFoldDB" id="A0A699IVM7"/>
<proteinExistence type="predicted"/>
<name>A0A699IVM7_TANCI</name>
<dbReference type="CDD" id="cd09272">
    <property type="entry name" value="RNase_HI_RT_Ty1"/>
    <property type="match status" value="1"/>
</dbReference>
<organism evidence="1">
    <name type="scientific">Tanacetum cinerariifolium</name>
    <name type="common">Dalmatian daisy</name>
    <name type="synonym">Chrysanthemum cinerariifolium</name>
    <dbReference type="NCBI Taxonomy" id="118510"/>
    <lineage>
        <taxon>Eukaryota</taxon>
        <taxon>Viridiplantae</taxon>
        <taxon>Streptophyta</taxon>
        <taxon>Embryophyta</taxon>
        <taxon>Tracheophyta</taxon>
        <taxon>Spermatophyta</taxon>
        <taxon>Magnoliopsida</taxon>
        <taxon>eudicotyledons</taxon>
        <taxon>Gunneridae</taxon>
        <taxon>Pentapetalae</taxon>
        <taxon>asterids</taxon>
        <taxon>campanulids</taxon>
        <taxon>Asterales</taxon>
        <taxon>Asteraceae</taxon>
        <taxon>Asteroideae</taxon>
        <taxon>Anthemideae</taxon>
        <taxon>Anthemidinae</taxon>
        <taxon>Tanacetum</taxon>
    </lineage>
</organism>
<accession>A0A699IVM7</accession>